<organism evidence="3 4">
    <name type="scientific">Salibacterium qingdaonense</name>
    <dbReference type="NCBI Taxonomy" id="266892"/>
    <lineage>
        <taxon>Bacteria</taxon>
        <taxon>Bacillati</taxon>
        <taxon>Bacillota</taxon>
        <taxon>Bacilli</taxon>
        <taxon>Bacillales</taxon>
        <taxon>Bacillaceae</taxon>
    </lineage>
</organism>
<feature type="transmembrane region" description="Helical" evidence="1">
    <location>
        <begin position="105"/>
        <end position="124"/>
    </location>
</feature>
<feature type="transmembrane region" description="Helical" evidence="1">
    <location>
        <begin position="12"/>
        <end position="33"/>
    </location>
</feature>
<dbReference type="STRING" id="266892.SAMN04488054_10646"/>
<feature type="transmembrane region" description="Helical" evidence="1">
    <location>
        <begin position="144"/>
        <end position="167"/>
    </location>
</feature>
<evidence type="ECO:0000313" key="3">
    <source>
        <dbReference type="EMBL" id="SFL83538.1"/>
    </source>
</evidence>
<keyword evidence="1" id="KW-0472">Membrane</keyword>
<keyword evidence="4" id="KW-1185">Reference proteome</keyword>
<feature type="domain" description="PDZ" evidence="2">
    <location>
        <begin position="308"/>
        <end position="357"/>
    </location>
</feature>
<protein>
    <submittedName>
        <fullName evidence="3">PDZ domain-containing protein</fullName>
    </submittedName>
</protein>
<dbReference type="OrthoDB" id="198399at2"/>
<feature type="transmembrane region" description="Helical" evidence="1">
    <location>
        <begin position="54"/>
        <end position="75"/>
    </location>
</feature>
<evidence type="ECO:0000256" key="1">
    <source>
        <dbReference type="SAM" id="Phobius"/>
    </source>
</evidence>
<reference evidence="3 4" key="1">
    <citation type="submission" date="2016-10" db="EMBL/GenBank/DDBJ databases">
        <authorList>
            <person name="de Groot N.N."/>
        </authorList>
    </citation>
    <scope>NUCLEOTIDE SEQUENCE [LARGE SCALE GENOMIC DNA]</scope>
    <source>
        <strain evidence="3 4">CGMCC 1.6134</strain>
    </source>
</reference>
<dbReference type="SUPFAM" id="SSF50156">
    <property type="entry name" value="PDZ domain-like"/>
    <property type="match status" value="1"/>
</dbReference>
<sequence>MYDIGWELLYGIGRFFAHPLTYLIPIVMFILGWRRVVKERRDFHTRVFRAVFDVTAPLLPGLAAGLTGSAAAVLLGVTVPFSFLLLLSFLTGLILLIGRVKWLSPAFTVSAAVLLALLLPLWETGNSRVDAWLQELGSFDYQGVLLWLAVLIIMESVLVFRSARFFTSPLTVKSSRGKWIGAHRMRRVWLLPSVFFIPGGMLNALSWWPLLPIGEGGLALFFFPLAVGADRTIYHTLPRPALQQMGRRLGLLGLAAGAGAGLSFYYPQAVLYTAAAVFVLRAALQVWQRLEDRGRQPFFQPGARGVKILAVLPESPAAKMGMTAGEIIWKVNSIPVHSKKEFYHALQKNSAHCRLEVMDTDGERRYVQSTLYDNEHHEIGVLAVKENDDLPASGMQG</sequence>
<dbReference type="InterPro" id="IPR041489">
    <property type="entry name" value="PDZ_6"/>
</dbReference>
<dbReference type="Proteomes" id="UP000199668">
    <property type="component" value="Unassembled WGS sequence"/>
</dbReference>
<keyword evidence="1" id="KW-1133">Transmembrane helix</keyword>
<evidence type="ECO:0000259" key="2">
    <source>
        <dbReference type="Pfam" id="PF17820"/>
    </source>
</evidence>
<proteinExistence type="predicted"/>
<feature type="transmembrane region" description="Helical" evidence="1">
    <location>
        <begin position="188"/>
        <end position="210"/>
    </location>
</feature>
<feature type="transmembrane region" description="Helical" evidence="1">
    <location>
        <begin position="216"/>
        <end position="237"/>
    </location>
</feature>
<feature type="transmembrane region" description="Helical" evidence="1">
    <location>
        <begin position="249"/>
        <end position="266"/>
    </location>
</feature>
<dbReference type="RefSeq" id="WP_090926310.1">
    <property type="nucleotide sequence ID" value="NZ_FOTY01000006.1"/>
</dbReference>
<dbReference type="Gene3D" id="2.30.42.10">
    <property type="match status" value="1"/>
</dbReference>
<accession>A0A1I4KXR4</accession>
<dbReference type="Pfam" id="PF17820">
    <property type="entry name" value="PDZ_6"/>
    <property type="match status" value="1"/>
</dbReference>
<dbReference type="InterPro" id="IPR036034">
    <property type="entry name" value="PDZ_sf"/>
</dbReference>
<dbReference type="EMBL" id="FOTY01000006">
    <property type="protein sequence ID" value="SFL83538.1"/>
    <property type="molecule type" value="Genomic_DNA"/>
</dbReference>
<gene>
    <name evidence="3" type="ORF">SAMN04488054_10646</name>
</gene>
<dbReference type="AlphaFoldDB" id="A0A1I4KXR4"/>
<keyword evidence="1" id="KW-0812">Transmembrane</keyword>
<evidence type="ECO:0000313" key="4">
    <source>
        <dbReference type="Proteomes" id="UP000199668"/>
    </source>
</evidence>
<name>A0A1I4KXR4_9BACI</name>
<feature type="transmembrane region" description="Helical" evidence="1">
    <location>
        <begin position="81"/>
        <end position="98"/>
    </location>
</feature>